<keyword evidence="8" id="KW-0175">Coiled coil</keyword>
<dbReference type="PANTHER" id="PTHR43711">
    <property type="entry name" value="TWO-COMPONENT HISTIDINE KINASE"/>
    <property type="match status" value="1"/>
</dbReference>
<organism evidence="11 12">
    <name type="scientific">Plastorhodobacter daqingensis</name>
    <dbReference type="NCBI Taxonomy" id="1387281"/>
    <lineage>
        <taxon>Bacteria</taxon>
        <taxon>Pseudomonadati</taxon>
        <taxon>Pseudomonadota</taxon>
        <taxon>Alphaproteobacteria</taxon>
        <taxon>Rhodobacterales</taxon>
        <taxon>Paracoccaceae</taxon>
        <taxon>Plastorhodobacter</taxon>
    </lineage>
</organism>
<evidence type="ECO:0000313" key="11">
    <source>
        <dbReference type="EMBL" id="MFC7704142.1"/>
    </source>
</evidence>
<keyword evidence="6" id="KW-0902">Two-component regulatory system</keyword>
<dbReference type="InterPro" id="IPR005467">
    <property type="entry name" value="His_kinase_dom"/>
</dbReference>
<evidence type="ECO:0000256" key="2">
    <source>
        <dbReference type="ARBA" id="ARBA00012438"/>
    </source>
</evidence>
<evidence type="ECO:0000256" key="3">
    <source>
        <dbReference type="ARBA" id="ARBA00022553"/>
    </source>
</evidence>
<dbReference type="Gene3D" id="1.10.287.130">
    <property type="match status" value="1"/>
</dbReference>
<dbReference type="InterPro" id="IPR004358">
    <property type="entry name" value="Sig_transdc_His_kin-like_C"/>
</dbReference>
<dbReference type="CDD" id="cd00075">
    <property type="entry name" value="HATPase"/>
    <property type="match status" value="1"/>
</dbReference>
<keyword evidence="3 7" id="KW-0597">Phosphoprotein</keyword>
<dbReference type="SMART" id="SM00388">
    <property type="entry name" value="HisKA"/>
    <property type="match status" value="1"/>
</dbReference>
<dbReference type="InterPro" id="IPR050736">
    <property type="entry name" value="Sensor_HK_Regulatory"/>
</dbReference>
<sequence>MLRDSDSPERQIEKLWRINQALIERLDRVENARSSTYALSQTAAVLEKEVLARNRDLERALTDLSRTNRELDLAREVAEEANRAKSRFLRAASHDLLQPLSAAKLLLSHLEDISCDPVQADLVARIGAAFDSAEELIRALLDISQLDSRALEVTPEPVSLGRLFQRLAADFHGQAAARGLDLRFVPTAATVLSSPVFLRGIVQNLVSNAIKYTRRGRVLVGARRRDGMIWLEVHDTGPGIPPADQERIFNEFERLAPDAAVPGNGLGLSIVRRACLRLGHELTLDSTPGRGTLFRVQLPPAPSAAARGGLAAPDQRLPQTPARDRLRLSGCTAIVVENDAAMRHAYMLLLQSWGVQVAAAAGTEDARALLRAGVRPQILVTDYQLDRGDTGMRTIAALRDDLGACLPALLVTAERSADLPEAARRAGALLLEKPVAETDLHAAVLRLLQVQA</sequence>
<dbReference type="SMART" id="SM00387">
    <property type="entry name" value="HATPase_c"/>
    <property type="match status" value="1"/>
</dbReference>
<dbReference type="EMBL" id="JBHTFQ010000003">
    <property type="protein sequence ID" value="MFC7704142.1"/>
    <property type="molecule type" value="Genomic_DNA"/>
</dbReference>
<reference evidence="12" key="1">
    <citation type="journal article" date="2019" name="Int. J. Syst. Evol. Microbiol.">
        <title>The Global Catalogue of Microorganisms (GCM) 10K type strain sequencing project: providing services to taxonomists for standard genome sequencing and annotation.</title>
        <authorList>
            <consortium name="The Broad Institute Genomics Platform"/>
            <consortium name="The Broad Institute Genome Sequencing Center for Infectious Disease"/>
            <person name="Wu L."/>
            <person name="Ma J."/>
        </authorList>
    </citation>
    <scope>NUCLEOTIDE SEQUENCE [LARGE SCALE GENOMIC DNA]</scope>
    <source>
        <strain evidence="12">CGMCC 1.12750</strain>
    </source>
</reference>
<dbReference type="Gene3D" id="3.40.50.2300">
    <property type="match status" value="1"/>
</dbReference>
<evidence type="ECO:0000259" key="10">
    <source>
        <dbReference type="PROSITE" id="PS50110"/>
    </source>
</evidence>
<feature type="domain" description="Histidine kinase" evidence="9">
    <location>
        <begin position="91"/>
        <end position="302"/>
    </location>
</feature>
<dbReference type="InterPro" id="IPR001789">
    <property type="entry name" value="Sig_transdc_resp-reg_receiver"/>
</dbReference>
<dbReference type="PRINTS" id="PR00344">
    <property type="entry name" value="BCTRLSENSOR"/>
</dbReference>
<protein>
    <recommendedName>
        <fullName evidence="2">histidine kinase</fullName>
        <ecNumber evidence="2">2.7.13.3</ecNumber>
    </recommendedName>
</protein>
<comment type="catalytic activity">
    <reaction evidence="1">
        <text>ATP + protein L-histidine = ADP + protein N-phospho-L-histidine.</text>
        <dbReference type="EC" id="2.7.13.3"/>
    </reaction>
</comment>
<dbReference type="GO" id="GO:0016301">
    <property type="term" value="F:kinase activity"/>
    <property type="evidence" value="ECO:0007669"/>
    <property type="project" value="UniProtKB-KW"/>
</dbReference>
<dbReference type="CDD" id="cd00082">
    <property type="entry name" value="HisKA"/>
    <property type="match status" value="1"/>
</dbReference>
<keyword evidence="4" id="KW-0808">Transferase</keyword>
<dbReference type="InterPro" id="IPR036097">
    <property type="entry name" value="HisK_dim/P_sf"/>
</dbReference>
<evidence type="ECO:0000256" key="6">
    <source>
        <dbReference type="ARBA" id="ARBA00023012"/>
    </source>
</evidence>
<dbReference type="Proteomes" id="UP001596516">
    <property type="component" value="Unassembled WGS sequence"/>
</dbReference>
<name>A0ABW2UHI1_9RHOB</name>
<evidence type="ECO:0000256" key="1">
    <source>
        <dbReference type="ARBA" id="ARBA00000085"/>
    </source>
</evidence>
<dbReference type="RefSeq" id="WP_377401811.1">
    <property type="nucleotide sequence ID" value="NZ_JBHTFQ010000003.1"/>
</dbReference>
<dbReference type="EC" id="2.7.13.3" evidence="2"/>
<evidence type="ECO:0000256" key="8">
    <source>
        <dbReference type="SAM" id="Coils"/>
    </source>
</evidence>
<evidence type="ECO:0000256" key="7">
    <source>
        <dbReference type="PROSITE-ProRule" id="PRU00169"/>
    </source>
</evidence>
<dbReference type="PANTHER" id="PTHR43711:SF31">
    <property type="entry name" value="HISTIDINE KINASE"/>
    <property type="match status" value="1"/>
</dbReference>
<feature type="domain" description="Response regulatory" evidence="10">
    <location>
        <begin position="332"/>
        <end position="448"/>
    </location>
</feature>
<dbReference type="PROSITE" id="PS50109">
    <property type="entry name" value="HIS_KIN"/>
    <property type="match status" value="1"/>
</dbReference>
<keyword evidence="5 11" id="KW-0418">Kinase</keyword>
<comment type="caution">
    <text evidence="11">The sequence shown here is derived from an EMBL/GenBank/DDBJ whole genome shotgun (WGS) entry which is preliminary data.</text>
</comment>
<dbReference type="SUPFAM" id="SSF55874">
    <property type="entry name" value="ATPase domain of HSP90 chaperone/DNA topoisomerase II/histidine kinase"/>
    <property type="match status" value="1"/>
</dbReference>
<evidence type="ECO:0000256" key="4">
    <source>
        <dbReference type="ARBA" id="ARBA00022679"/>
    </source>
</evidence>
<proteinExistence type="predicted"/>
<dbReference type="InterPro" id="IPR011006">
    <property type="entry name" value="CheY-like_superfamily"/>
</dbReference>
<dbReference type="Pfam" id="PF00072">
    <property type="entry name" value="Response_reg"/>
    <property type="match status" value="1"/>
</dbReference>
<dbReference type="InterPro" id="IPR003594">
    <property type="entry name" value="HATPase_dom"/>
</dbReference>
<evidence type="ECO:0000313" key="12">
    <source>
        <dbReference type="Proteomes" id="UP001596516"/>
    </source>
</evidence>
<dbReference type="InterPro" id="IPR036890">
    <property type="entry name" value="HATPase_C_sf"/>
</dbReference>
<dbReference type="Gene3D" id="3.30.565.10">
    <property type="entry name" value="Histidine kinase-like ATPase, C-terminal domain"/>
    <property type="match status" value="1"/>
</dbReference>
<dbReference type="PROSITE" id="PS50110">
    <property type="entry name" value="RESPONSE_REGULATORY"/>
    <property type="match status" value="1"/>
</dbReference>
<feature type="coiled-coil region" evidence="8">
    <location>
        <begin position="54"/>
        <end position="84"/>
    </location>
</feature>
<evidence type="ECO:0000256" key="5">
    <source>
        <dbReference type="ARBA" id="ARBA00022777"/>
    </source>
</evidence>
<dbReference type="SMART" id="SM00448">
    <property type="entry name" value="REC"/>
    <property type="match status" value="1"/>
</dbReference>
<feature type="modified residue" description="4-aspartylphosphate" evidence="7">
    <location>
        <position position="382"/>
    </location>
</feature>
<dbReference type="CDD" id="cd00156">
    <property type="entry name" value="REC"/>
    <property type="match status" value="1"/>
</dbReference>
<dbReference type="SUPFAM" id="SSF52172">
    <property type="entry name" value="CheY-like"/>
    <property type="match status" value="1"/>
</dbReference>
<evidence type="ECO:0000259" key="9">
    <source>
        <dbReference type="PROSITE" id="PS50109"/>
    </source>
</evidence>
<dbReference type="Pfam" id="PF00512">
    <property type="entry name" value="HisKA"/>
    <property type="match status" value="1"/>
</dbReference>
<dbReference type="Pfam" id="PF02518">
    <property type="entry name" value="HATPase_c"/>
    <property type="match status" value="1"/>
</dbReference>
<keyword evidence="12" id="KW-1185">Reference proteome</keyword>
<dbReference type="SUPFAM" id="SSF47384">
    <property type="entry name" value="Homodimeric domain of signal transducing histidine kinase"/>
    <property type="match status" value="1"/>
</dbReference>
<dbReference type="InterPro" id="IPR003661">
    <property type="entry name" value="HisK_dim/P_dom"/>
</dbReference>
<accession>A0ABW2UHI1</accession>
<gene>
    <name evidence="11" type="ORF">ACFQXB_08050</name>
</gene>